<gene>
    <name evidence="2" type="ORF">HOLleu_43791</name>
</gene>
<evidence type="ECO:0000313" key="3">
    <source>
        <dbReference type="Proteomes" id="UP001152320"/>
    </source>
</evidence>
<organism evidence="2 3">
    <name type="scientific">Holothuria leucospilota</name>
    <name type="common">Black long sea cucumber</name>
    <name type="synonym">Mertensiothuria leucospilota</name>
    <dbReference type="NCBI Taxonomy" id="206669"/>
    <lineage>
        <taxon>Eukaryota</taxon>
        <taxon>Metazoa</taxon>
        <taxon>Echinodermata</taxon>
        <taxon>Eleutherozoa</taxon>
        <taxon>Echinozoa</taxon>
        <taxon>Holothuroidea</taxon>
        <taxon>Aspidochirotacea</taxon>
        <taxon>Aspidochirotida</taxon>
        <taxon>Holothuriidae</taxon>
        <taxon>Holothuria</taxon>
    </lineage>
</organism>
<dbReference type="EMBL" id="JAIZAY010000461">
    <property type="protein sequence ID" value="KAJ8018295.1"/>
    <property type="molecule type" value="Genomic_DNA"/>
</dbReference>
<accession>A0A9Q0YAC3</accession>
<proteinExistence type="predicted"/>
<evidence type="ECO:0000256" key="1">
    <source>
        <dbReference type="SAM" id="MobiDB-lite"/>
    </source>
</evidence>
<protein>
    <submittedName>
        <fullName evidence="2">Uncharacterized protein</fullName>
    </submittedName>
</protein>
<comment type="caution">
    <text evidence="2">The sequence shown here is derived from an EMBL/GenBank/DDBJ whole genome shotgun (WGS) entry which is preliminary data.</text>
</comment>
<evidence type="ECO:0000313" key="2">
    <source>
        <dbReference type="EMBL" id="KAJ8018295.1"/>
    </source>
</evidence>
<dbReference type="AlphaFoldDB" id="A0A9Q0YAC3"/>
<keyword evidence="3" id="KW-1185">Reference proteome</keyword>
<feature type="region of interest" description="Disordered" evidence="1">
    <location>
        <begin position="228"/>
        <end position="247"/>
    </location>
</feature>
<sequence>MEVDEEVPCQRDNNAHNGDNYVEEADEMAQPTPKTYSCDEHAAQFLLRLREVHHTSEAAAVEKHPDLVTIYGIKGQSPLNELQFFHVVEGLPSDIAHDIFEGVVKDVLENVIGELVSQGIITYKTVCEKLQTFLYCDVDKPKKPITPSSGFLHVMEAFKAMTQFILQLIDCCKYDAVVAAVLEEYPHLLEGLDKGNAKFDDNERYLYNGGQHFDDDDYRFDDEDVLLDDGSLQPSDKVTKNGDVDLD</sequence>
<dbReference type="Proteomes" id="UP001152320">
    <property type="component" value="Unassembled WGS sequence"/>
</dbReference>
<name>A0A9Q0YAC3_HOLLE</name>
<feature type="compositionally biased region" description="Basic and acidic residues" evidence="1">
    <location>
        <begin position="237"/>
        <end position="247"/>
    </location>
</feature>
<reference evidence="2" key="1">
    <citation type="submission" date="2021-10" db="EMBL/GenBank/DDBJ databases">
        <title>Tropical sea cucumber genome reveals ecological adaptation and Cuvierian tubules defense mechanism.</title>
        <authorList>
            <person name="Chen T."/>
        </authorList>
    </citation>
    <scope>NUCLEOTIDE SEQUENCE</scope>
    <source>
        <strain evidence="2">Nanhai2018</strain>
        <tissue evidence="2">Muscle</tissue>
    </source>
</reference>